<keyword evidence="8" id="KW-0539">Nucleus</keyword>
<keyword evidence="5" id="KW-0813">Transport</keyword>
<evidence type="ECO:0000256" key="10">
    <source>
        <dbReference type="SAM" id="MobiDB-lite"/>
    </source>
</evidence>
<dbReference type="GO" id="GO:0005730">
    <property type="term" value="C:nucleolus"/>
    <property type="evidence" value="ECO:0007669"/>
    <property type="project" value="Ensembl"/>
</dbReference>
<dbReference type="Ensembl" id="ENSNNAT00000011612.1">
    <property type="protein sequence ID" value="ENSNNAP00000011103.1"/>
    <property type="gene ID" value="ENSNNAG00000007405.1"/>
</dbReference>
<keyword evidence="12" id="KW-1185">Reference proteome</keyword>
<dbReference type="GO" id="GO:0003729">
    <property type="term" value="F:mRNA binding"/>
    <property type="evidence" value="ECO:0007669"/>
    <property type="project" value="Ensembl"/>
</dbReference>
<name>A0A8C6X9R2_NAJNA</name>
<keyword evidence="6" id="KW-0509">mRNA transport</keyword>
<dbReference type="OrthoDB" id="9938627at2759"/>
<keyword evidence="7" id="KW-0694">RNA-binding</keyword>
<dbReference type="OMA" id="FXNIERY"/>
<evidence type="ECO:0000256" key="2">
    <source>
        <dbReference type="ARBA" id="ARBA00004642"/>
    </source>
</evidence>
<dbReference type="PANTHER" id="PTHR21038">
    <property type="entry name" value="40-2-3 PROTEIN-RELATED"/>
    <property type="match status" value="1"/>
</dbReference>
<gene>
    <name evidence="11" type="primary">FYTTD1</name>
</gene>
<evidence type="ECO:0000313" key="11">
    <source>
        <dbReference type="Ensembl" id="ENSNNAP00000011103.1"/>
    </source>
</evidence>
<feature type="region of interest" description="Disordered" evidence="10">
    <location>
        <begin position="176"/>
        <end position="197"/>
    </location>
</feature>
<organism evidence="11 12">
    <name type="scientific">Naja naja</name>
    <name type="common">Indian cobra</name>
    <dbReference type="NCBI Taxonomy" id="35670"/>
    <lineage>
        <taxon>Eukaryota</taxon>
        <taxon>Metazoa</taxon>
        <taxon>Chordata</taxon>
        <taxon>Craniata</taxon>
        <taxon>Vertebrata</taxon>
        <taxon>Euteleostomi</taxon>
        <taxon>Lepidosauria</taxon>
        <taxon>Squamata</taxon>
        <taxon>Bifurcata</taxon>
        <taxon>Unidentata</taxon>
        <taxon>Episquamata</taxon>
        <taxon>Toxicofera</taxon>
        <taxon>Serpentes</taxon>
        <taxon>Colubroidea</taxon>
        <taxon>Elapidae</taxon>
        <taxon>Elapinae</taxon>
        <taxon>Naja</taxon>
    </lineage>
</organism>
<proteinExistence type="inferred from homology"/>
<evidence type="ECO:0000256" key="6">
    <source>
        <dbReference type="ARBA" id="ARBA00022816"/>
    </source>
</evidence>
<evidence type="ECO:0000256" key="9">
    <source>
        <dbReference type="ARBA" id="ARBA00030067"/>
    </source>
</evidence>
<dbReference type="InterPro" id="IPR009782">
    <property type="entry name" value="FYTTD1"/>
</dbReference>
<dbReference type="AlphaFoldDB" id="A0A8C6X9R2"/>
<sequence length="277" mass="32033">ESGFPPLTLLARRSQKQITRPWDAATVISTYDIIKLNKREERKQNSSSMKRNFPQNGLRQFRMRRMKWGIQDYAGWLTLGERVGGALLLLLVSLDKHTPDFLCISLKNLQRNYSVLKRKMPIQRQPELQRKQGARFRRPSLLNRRIGNKLYQQKDARQATFLFRRGLKVQTQVHPEGDYRNQGSKRTRPWRTSTRNGGILTISIDNPGATHQQSHTPFLLKKEPSEEKKVPKGVPLQFDINSVGKQTSMTLNERFGILKEQRTALAQNKGSRFVTVA</sequence>
<evidence type="ECO:0000256" key="5">
    <source>
        <dbReference type="ARBA" id="ARBA00022448"/>
    </source>
</evidence>
<evidence type="ECO:0000256" key="8">
    <source>
        <dbReference type="ARBA" id="ARBA00023242"/>
    </source>
</evidence>
<evidence type="ECO:0000256" key="1">
    <source>
        <dbReference type="ARBA" id="ARBA00004324"/>
    </source>
</evidence>
<protein>
    <recommendedName>
        <fullName evidence="4">UAP56-interacting factor</fullName>
    </recommendedName>
    <alternativeName>
        <fullName evidence="9">Forty-two-three domain-containing protein 1</fullName>
    </alternativeName>
</protein>
<evidence type="ECO:0000256" key="7">
    <source>
        <dbReference type="ARBA" id="ARBA00022884"/>
    </source>
</evidence>
<dbReference type="GO" id="GO:0006406">
    <property type="term" value="P:mRNA export from nucleus"/>
    <property type="evidence" value="ECO:0007669"/>
    <property type="project" value="Ensembl"/>
</dbReference>
<evidence type="ECO:0000256" key="3">
    <source>
        <dbReference type="ARBA" id="ARBA00010722"/>
    </source>
</evidence>
<accession>A0A8C6X9R2</accession>
<dbReference type="GO" id="GO:0016607">
    <property type="term" value="C:nuclear speck"/>
    <property type="evidence" value="ECO:0007669"/>
    <property type="project" value="UniProtKB-SubCell"/>
</dbReference>
<dbReference type="GeneTree" id="ENSGT00390000012807"/>
<dbReference type="GO" id="GO:0005829">
    <property type="term" value="C:cytosol"/>
    <property type="evidence" value="ECO:0007669"/>
    <property type="project" value="Ensembl"/>
</dbReference>
<comment type="similarity">
    <text evidence="3">Belongs to the UIF family.</text>
</comment>
<reference evidence="11" key="2">
    <citation type="submission" date="2025-09" db="UniProtKB">
        <authorList>
            <consortium name="Ensembl"/>
        </authorList>
    </citation>
    <scope>IDENTIFICATION</scope>
</reference>
<dbReference type="Proteomes" id="UP000694559">
    <property type="component" value="Unplaced"/>
</dbReference>
<comment type="subcellular location">
    <subcellularLocation>
        <location evidence="1">Nucleus speckle</location>
    </subcellularLocation>
    <subcellularLocation>
        <location evidence="2">Nucleus</location>
        <location evidence="2">Nucleoplasm</location>
    </subcellularLocation>
</comment>
<reference evidence="11" key="1">
    <citation type="submission" date="2025-08" db="UniProtKB">
        <authorList>
            <consortium name="Ensembl"/>
        </authorList>
    </citation>
    <scope>IDENTIFICATION</scope>
</reference>
<evidence type="ECO:0000313" key="12">
    <source>
        <dbReference type="Proteomes" id="UP000694559"/>
    </source>
</evidence>
<dbReference type="Pfam" id="PF07078">
    <property type="entry name" value="FYTT"/>
    <property type="match status" value="2"/>
</dbReference>
<dbReference type="PANTHER" id="PTHR21038:SF2">
    <property type="entry name" value="UAP56-INTERACTING FACTOR"/>
    <property type="match status" value="1"/>
</dbReference>
<evidence type="ECO:0000256" key="4">
    <source>
        <dbReference type="ARBA" id="ARBA00020622"/>
    </source>
</evidence>